<keyword evidence="5" id="KW-1185">Reference proteome</keyword>
<evidence type="ECO:0000256" key="2">
    <source>
        <dbReference type="SAM" id="MobiDB-lite"/>
    </source>
</evidence>
<feature type="domain" description="Dynein regulatory complex protein 1/2 N-terminal" evidence="3">
    <location>
        <begin position="77"/>
        <end position="117"/>
    </location>
</feature>
<reference evidence="4" key="1">
    <citation type="submission" date="2021-06" db="EMBL/GenBank/DDBJ databases">
        <authorList>
            <person name="Kallberg Y."/>
            <person name="Tangrot J."/>
            <person name="Rosling A."/>
        </authorList>
    </citation>
    <scope>NUCLEOTIDE SEQUENCE</scope>
    <source>
        <strain evidence="4">MA453B</strain>
    </source>
</reference>
<organism evidence="4 5">
    <name type="scientific">Dentiscutata erythropus</name>
    <dbReference type="NCBI Taxonomy" id="1348616"/>
    <lineage>
        <taxon>Eukaryota</taxon>
        <taxon>Fungi</taxon>
        <taxon>Fungi incertae sedis</taxon>
        <taxon>Mucoromycota</taxon>
        <taxon>Glomeromycotina</taxon>
        <taxon>Glomeromycetes</taxon>
        <taxon>Diversisporales</taxon>
        <taxon>Gigasporaceae</taxon>
        <taxon>Dentiscutata</taxon>
    </lineage>
</organism>
<dbReference type="InterPro" id="IPR039505">
    <property type="entry name" value="DRC1/2_N"/>
</dbReference>
<dbReference type="EMBL" id="CAJVPY010010629">
    <property type="protein sequence ID" value="CAG8720339.1"/>
    <property type="molecule type" value="Genomic_DNA"/>
</dbReference>
<evidence type="ECO:0000313" key="4">
    <source>
        <dbReference type="EMBL" id="CAG8720339.1"/>
    </source>
</evidence>
<dbReference type="AlphaFoldDB" id="A0A9N9I530"/>
<feature type="region of interest" description="Disordered" evidence="2">
    <location>
        <begin position="1"/>
        <end position="31"/>
    </location>
</feature>
<protein>
    <submittedName>
        <fullName evidence="4">12886_t:CDS:1</fullName>
    </submittedName>
</protein>
<name>A0A9N9I530_9GLOM</name>
<dbReference type="Pfam" id="PF14772">
    <property type="entry name" value="NYD-SP28"/>
    <property type="match status" value="1"/>
</dbReference>
<gene>
    <name evidence="4" type="ORF">DERYTH_LOCUS14273</name>
</gene>
<keyword evidence="1" id="KW-0175">Coiled coil</keyword>
<evidence type="ECO:0000256" key="1">
    <source>
        <dbReference type="SAM" id="Coils"/>
    </source>
</evidence>
<dbReference type="Proteomes" id="UP000789405">
    <property type="component" value="Unassembled WGS sequence"/>
</dbReference>
<sequence>MHNNDEYKQSDAEVGDDECDNGDEKHNLSSSSKVVAYTPNKIVTPADAAAVLAASLAPPFKDNYINYDSSRSKREIENEITKLAAQLEGLKKKFEEQIRGKNRLIEELEYALKKREKNDKSKGGEIERLENQIEAQRKAIDAL</sequence>
<accession>A0A9N9I530</accession>
<dbReference type="OrthoDB" id="2424665at2759"/>
<comment type="caution">
    <text evidence="4">The sequence shown here is derived from an EMBL/GenBank/DDBJ whole genome shotgun (WGS) entry which is preliminary data.</text>
</comment>
<proteinExistence type="predicted"/>
<evidence type="ECO:0000313" key="5">
    <source>
        <dbReference type="Proteomes" id="UP000789405"/>
    </source>
</evidence>
<evidence type="ECO:0000259" key="3">
    <source>
        <dbReference type="Pfam" id="PF14772"/>
    </source>
</evidence>
<feature type="compositionally biased region" description="Basic and acidic residues" evidence="2">
    <location>
        <begin position="1"/>
        <end position="11"/>
    </location>
</feature>
<feature type="coiled-coil region" evidence="1">
    <location>
        <begin position="73"/>
        <end position="111"/>
    </location>
</feature>